<evidence type="ECO:0000313" key="10">
    <source>
        <dbReference type="EMBL" id="OQR73273.1"/>
    </source>
</evidence>
<dbReference type="GO" id="GO:0000122">
    <property type="term" value="P:negative regulation of transcription by RNA polymerase II"/>
    <property type="evidence" value="ECO:0007669"/>
    <property type="project" value="TreeGrafter"/>
</dbReference>
<organism evidence="10 11">
    <name type="scientific">Tropilaelaps mercedesae</name>
    <dbReference type="NCBI Taxonomy" id="418985"/>
    <lineage>
        <taxon>Eukaryota</taxon>
        <taxon>Metazoa</taxon>
        <taxon>Ecdysozoa</taxon>
        <taxon>Arthropoda</taxon>
        <taxon>Chelicerata</taxon>
        <taxon>Arachnida</taxon>
        <taxon>Acari</taxon>
        <taxon>Parasitiformes</taxon>
        <taxon>Mesostigmata</taxon>
        <taxon>Gamasina</taxon>
        <taxon>Dermanyssoidea</taxon>
        <taxon>Laelapidae</taxon>
        <taxon>Tropilaelaps</taxon>
    </lineage>
</organism>
<dbReference type="Gene3D" id="3.30.1490.490">
    <property type="match status" value="1"/>
</dbReference>
<evidence type="ECO:0000256" key="1">
    <source>
        <dbReference type="ARBA" id="ARBA00004123"/>
    </source>
</evidence>
<feature type="compositionally biased region" description="Basic and acidic residues" evidence="8">
    <location>
        <begin position="159"/>
        <end position="177"/>
    </location>
</feature>
<gene>
    <name evidence="10" type="ORF">BIW11_09832</name>
</gene>
<feature type="region of interest" description="Disordered" evidence="8">
    <location>
        <begin position="145"/>
        <end position="271"/>
    </location>
</feature>
<dbReference type="Proteomes" id="UP000192247">
    <property type="component" value="Unassembled WGS sequence"/>
</dbReference>
<dbReference type="PROSITE" id="PS51804">
    <property type="entry name" value="ZF_C2HC_LYAR"/>
    <property type="match status" value="2"/>
</dbReference>
<keyword evidence="4 7" id="KW-0863">Zinc-finger</keyword>
<accession>A0A1V9XIR7</accession>
<evidence type="ECO:0000259" key="9">
    <source>
        <dbReference type="Pfam" id="PF08790"/>
    </source>
</evidence>
<evidence type="ECO:0000256" key="4">
    <source>
        <dbReference type="ARBA" id="ARBA00022771"/>
    </source>
</evidence>
<dbReference type="OrthoDB" id="21474at2759"/>
<dbReference type="STRING" id="418985.A0A1V9XIR7"/>
<feature type="domain" description="Zinc finger C2H2 LYAR-type" evidence="9">
    <location>
        <begin position="32"/>
        <end position="56"/>
    </location>
</feature>
<dbReference type="InterPro" id="IPR039999">
    <property type="entry name" value="LYAR"/>
</dbReference>
<keyword evidence="6" id="KW-0539">Nucleus</keyword>
<dbReference type="FunFam" id="3.30.1490.490:FF:000001">
    <property type="entry name" value="cell growth-regulating nucleolar protein-like"/>
    <property type="match status" value="1"/>
</dbReference>
<dbReference type="Pfam" id="PF08790">
    <property type="entry name" value="zf-LYAR"/>
    <property type="match status" value="1"/>
</dbReference>
<protein>
    <recommendedName>
        <fullName evidence="9">Zinc finger C2H2 LYAR-type domain-containing protein</fullName>
    </recommendedName>
</protein>
<dbReference type="GO" id="GO:0005730">
    <property type="term" value="C:nucleolus"/>
    <property type="evidence" value="ECO:0007669"/>
    <property type="project" value="TreeGrafter"/>
</dbReference>
<dbReference type="InterPro" id="IPR014898">
    <property type="entry name" value="Znf_C2H2_LYAR"/>
</dbReference>
<sequence length="370" mass="42441">MVVFSCDACGDSLRKKDVKKHYQFKCRTCESLTCVDCKKQFWGDHYASHTQCITDEDFKYGLVSQHKDDKGQVKQNQWRSNIDNLLSNRSTYKHWVPILLEMQKYENVPRKKKPFMNWCRCTMKRFPLKVVEEIFDKLFEMNSKAQQIQQQHAPPSKNCHREGSMESKSGCNDKDGTEENGSMNVDFSDIDKRHAKDKKRKRQLNGDPQISTTGNAKNGNQNKNKRQKLVDSDNEVEKMDHDADGKGKNKKRHIASEDDIPEKEEDPNKGVKEEKFRLKKCVVQILVAKEEPVKIKRILKKVLAAYNVFIEARAASGRKGKAWSEQEVSAKLEKLTATNKAFKNCNGVIQLSATGKAKYVSKDGTVVESD</sequence>
<proteinExistence type="predicted"/>
<name>A0A1V9XIR7_9ACAR</name>
<evidence type="ECO:0000256" key="7">
    <source>
        <dbReference type="PROSITE-ProRule" id="PRU01145"/>
    </source>
</evidence>
<keyword evidence="3" id="KW-0677">Repeat</keyword>
<comment type="subcellular location">
    <subcellularLocation>
        <location evidence="1">Nucleus</location>
    </subcellularLocation>
</comment>
<dbReference type="GO" id="GO:0006364">
    <property type="term" value="P:rRNA processing"/>
    <property type="evidence" value="ECO:0007669"/>
    <property type="project" value="TreeGrafter"/>
</dbReference>
<evidence type="ECO:0000256" key="3">
    <source>
        <dbReference type="ARBA" id="ARBA00022737"/>
    </source>
</evidence>
<dbReference type="PANTHER" id="PTHR13100">
    <property type="entry name" value="CELL GROWTH-REGULATING NUCLEOLAR PROTEIN LYAR"/>
    <property type="match status" value="1"/>
</dbReference>
<evidence type="ECO:0000256" key="8">
    <source>
        <dbReference type="SAM" id="MobiDB-lite"/>
    </source>
</evidence>
<keyword evidence="2" id="KW-0479">Metal-binding</keyword>
<dbReference type="InParanoid" id="A0A1V9XIR7"/>
<dbReference type="EMBL" id="MNPL01010213">
    <property type="protein sequence ID" value="OQR73273.1"/>
    <property type="molecule type" value="Genomic_DNA"/>
</dbReference>
<evidence type="ECO:0000313" key="11">
    <source>
        <dbReference type="Proteomes" id="UP000192247"/>
    </source>
</evidence>
<dbReference type="SUPFAM" id="SSF57667">
    <property type="entry name" value="beta-beta-alpha zinc fingers"/>
    <property type="match status" value="2"/>
</dbReference>
<evidence type="ECO:0000256" key="6">
    <source>
        <dbReference type="ARBA" id="ARBA00023242"/>
    </source>
</evidence>
<dbReference type="InterPro" id="IPR036236">
    <property type="entry name" value="Znf_C2H2_sf"/>
</dbReference>
<evidence type="ECO:0000256" key="5">
    <source>
        <dbReference type="ARBA" id="ARBA00022833"/>
    </source>
</evidence>
<dbReference type="GO" id="GO:0008270">
    <property type="term" value="F:zinc ion binding"/>
    <property type="evidence" value="ECO:0007669"/>
    <property type="project" value="UniProtKB-KW"/>
</dbReference>
<keyword evidence="5" id="KW-0862">Zinc</keyword>
<comment type="caution">
    <text evidence="10">The sequence shown here is derived from an EMBL/GenBank/DDBJ whole genome shotgun (WGS) entry which is preliminary data.</text>
</comment>
<dbReference type="GO" id="GO:0003677">
    <property type="term" value="F:DNA binding"/>
    <property type="evidence" value="ECO:0007669"/>
    <property type="project" value="InterPro"/>
</dbReference>
<evidence type="ECO:0000256" key="2">
    <source>
        <dbReference type="ARBA" id="ARBA00022723"/>
    </source>
</evidence>
<reference evidence="10 11" key="1">
    <citation type="journal article" date="2017" name="Gigascience">
        <title>Draft genome of the honey bee ectoparasitic mite, Tropilaelaps mercedesae, is shaped by the parasitic life history.</title>
        <authorList>
            <person name="Dong X."/>
            <person name="Armstrong S.D."/>
            <person name="Xia D."/>
            <person name="Makepeace B.L."/>
            <person name="Darby A.C."/>
            <person name="Kadowaki T."/>
        </authorList>
    </citation>
    <scope>NUCLEOTIDE SEQUENCE [LARGE SCALE GENOMIC DNA]</scope>
    <source>
        <strain evidence="10">Wuxi-XJTLU</strain>
    </source>
</reference>
<dbReference type="PANTHER" id="PTHR13100:SF10">
    <property type="entry name" value="CELL GROWTH-REGULATING NUCLEOLAR PROTEIN"/>
    <property type="match status" value="1"/>
</dbReference>
<keyword evidence="11" id="KW-1185">Reference proteome</keyword>
<dbReference type="AlphaFoldDB" id="A0A1V9XIR7"/>
<feature type="compositionally biased region" description="Basic and acidic residues" evidence="8">
    <location>
        <begin position="228"/>
        <end position="247"/>
    </location>
</feature>